<evidence type="ECO:0000256" key="14">
    <source>
        <dbReference type="ARBA" id="ARBA00041592"/>
    </source>
</evidence>
<dbReference type="InterPro" id="IPR015797">
    <property type="entry name" value="NUDIX_hydrolase-like_dom_sf"/>
</dbReference>
<evidence type="ECO:0000256" key="8">
    <source>
        <dbReference type="ARBA" id="ARBA00022842"/>
    </source>
</evidence>
<keyword evidence="4" id="KW-0235">DNA replication</keyword>
<dbReference type="GO" id="GO:0006260">
    <property type="term" value="P:DNA replication"/>
    <property type="evidence" value="ECO:0007669"/>
    <property type="project" value="UniProtKB-KW"/>
</dbReference>
<comment type="similarity">
    <text evidence="2 17">Belongs to the Nudix hydrolase family.</text>
</comment>
<dbReference type="RefSeq" id="WP_180336299.1">
    <property type="nucleotide sequence ID" value="NZ_PJMU01000001.1"/>
</dbReference>
<dbReference type="GO" id="GO:0035539">
    <property type="term" value="F:8-oxo-7,8-dihydrodeoxyguanosine triphosphate pyrophosphatase activity"/>
    <property type="evidence" value="ECO:0007669"/>
    <property type="project" value="UniProtKB-EC"/>
</dbReference>
<dbReference type="PRINTS" id="PR00502">
    <property type="entry name" value="NUDIXFAMILY"/>
</dbReference>
<keyword evidence="3" id="KW-0515">Mutator protein</keyword>
<dbReference type="CDD" id="cd03425">
    <property type="entry name" value="NUDIX_MutT_NudA_like"/>
    <property type="match status" value="1"/>
</dbReference>
<dbReference type="InterPro" id="IPR020084">
    <property type="entry name" value="NUDIX_hydrolase_CS"/>
</dbReference>
<organism evidence="19 20">
    <name type="scientific">Pontibacter ramchanderi</name>
    <dbReference type="NCBI Taxonomy" id="1179743"/>
    <lineage>
        <taxon>Bacteria</taxon>
        <taxon>Pseudomonadati</taxon>
        <taxon>Bacteroidota</taxon>
        <taxon>Cytophagia</taxon>
        <taxon>Cytophagales</taxon>
        <taxon>Hymenobacteraceae</taxon>
        <taxon>Pontibacter</taxon>
    </lineage>
</organism>
<evidence type="ECO:0000313" key="19">
    <source>
        <dbReference type="EMBL" id="PKV75555.1"/>
    </source>
</evidence>
<keyword evidence="9" id="KW-0234">DNA repair</keyword>
<evidence type="ECO:0000256" key="10">
    <source>
        <dbReference type="ARBA" id="ARBA00035861"/>
    </source>
</evidence>
<protein>
    <recommendedName>
        <fullName evidence="13">8-oxo-dGTP diphosphatase</fullName>
        <ecNumber evidence="12">3.6.1.55</ecNumber>
    </recommendedName>
    <alternativeName>
        <fullName evidence="16">7,8-dihydro-8-oxoguanine-triphosphatase</fullName>
    </alternativeName>
    <alternativeName>
        <fullName evidence="15">Mutator protein MutT</fullName>
    </alternativeName>
    <alternativeName>
        <fullName evidence="14">dGTP pyrophosphohydrolase</fullName>
    </alternativeName>
</protein>
<dbReference type="GO" id="GO:0006281">
    <property type="term" value="P:DNA repair"/>
    <property type="evidence" value="ECO:0007669"/>
    <property type="project" value="UniProtKB-KW"/>
</dbReference>
<dbReference type="EC" id="3.6.1.55" evidence="12"/>
<evidence type="ECO:0000256" key="4">
    <source>
        <dbReference type="ARBA" id="ARBA00022705"/>
    </source>
</evidence>
<keyword evidence="20" id="KW-1185">Reference proteome</keyword>
<evidence type="ECO:0000256" key="9">
    <source>
        <dbReference type="ARBA" id="ARBA00023204"/>
    </source>
</evidence>
<dbReference type="Proteomes" id="UP000233782">
    <property type="component" value="Unassembled WGS sequence"/>
</dbReference>
<comment type="catalytic activity">
    <reaction evidence="11">
        <text>8-oxo-GTP + H2O = 8-oxo-GMP + diphosphate + H(+)</text>
        <dbReference type="Rhea" id="RHEA:67616"/>
        <dbReference type="ChEBI" id="CHEBI:15377"/>
        <dbReference type="ChEBI" id="CHEBI:15378"/>
        <dbReference type="ChEBI" id="CHEBI:33019"/>
        <dbReference type="ChEBI" id="CHEBI:143553"/>
        <dbReference type="ChEBI" id="CHEBI:145694"/>
    </reaction>
</comment>
<keyword evidence="6" id="KW-0227">DNA damage</keyword>
<dbReference type="Pfam" id="PF00293">
    <property type="entry name" value="NUDIX"/>
    <property type="match status" value="1"/>
</dbReference>
<comment type="catalytic activity">
    <reaction evidence="10">
        <text>8-oxo-dGTP + H2O = 8-oxo-dGMP + diphosphate + H(+)</text>
        <dbReference type="Rhea" id="RHEA:31575"/>
        <dbReference type="ChEBI" id="CHEBI:15377"/>
        <dbReference type="ChEBI" id="CHEBI:15378"/>
        <dbReference type="ChEBI" id="CHEBI:33019"/>
        <dbReference type="ChEBI" id="CHEBI:63224"/>
        <dbReference type="ChEBI" id="CHEBI:77896"/>
        <dbReference type="EC" id="3.6.1.55"/>
    </reaction>
</comment>
<dbReference type="GO" id="GO:0008413">
    <property type="term" value="F:8-oxo-7,8-dihydroguanosine triphosphate pyrophosphatase activity"/>
    <property type="evidence" value="ECO:0007669"/>
    <property type="project" value="TreeGrafter"/>
</dbReference>
<evidence type="ECO:0000256" key="6">
    <source>
        <dbReference type="ARBA" id="ARBA00022763"/>
    </source>
</evidence>
<evidence type="ECO:0000256" key="12">
    <source>
        <dbReference type="ARBA" id="ARBA00038905"/>
    </source>
</evidence>
<evidence type="ECO:0000256" key="1">
    <source>
        <dbReference type="ARBA" id="ARBA00001946"/>
    </source>
</evidence>
<dbReference type="PANTHER" id="PTHR47707:SF1">
    <property type="entry name" value="NUDIX HYDROLASE FAMILY PROTEIN"/>
    <property type="match status" value="1"/>
</dbReference>
<reference evidence="19 20" key="1">
    <citation type="submission" date="2017-12" db="EMBL/GenBank/DDBJ databases">
        <title>Genomic Encyclopedia of Type Strains, Phase III (KMG-III): the genomes of soil and plant-associated and newly described type strains.</title>
        <authorList>
            <person name="Whitman W."/>
        </authorList>
    </citation>
    <scope>NUCLEOTIDE SEQUENCE [LARGE SCALE GENOMIC DNA]</scope>
    <source>
        <strain evidence="19 20">LP43</strain>
    </source>
</reference>
<keyword evidence="5" id="KW-0479">Metal-binding</keyword>
<evidence type="ECO:0000256" key="7">
    <source>
        <dbReference type="ARBA" id="ARBA00022801"/>
    </source>
</evidence>
<evidence type="ECO:0000256" key="13">
    <source>
        <dbReference type="ARBA" id="ARBA00040794"/>
    </source>
</evidence>
<dbReference type="SUPFAM" id="SSF55811">
    <property type="entry name" value="Nudix"/>
    <property type="match status" value="1"/>
</dbReference>
<evidence type="ECO:0000256" key="2">
    <source>
        <dbReference type="ARBA" id="ARBA00005582"/>
    </source>
</evidence>
<evidence type="ECO:0000256" key="11">
    <source>
        <dbReference type="ARBA" id="ARBA00036904"/>
    </source>
</evidence>
<dbReference type="EMBL" id="PJMU01000001">
    <property type="protein sequence ID" value="PKV75555.1"/>
    <property type="molecule type" value="Genomic_DNA"/>
</dbReference>
<keyword evidence="8" id="KW-0460">Magnesium</keyword>
<accession>A0A2N3V1Q9</accession>
<dbReference type="GO" id="GO:0044715">
    <property type="term" value="F:8-oxo-dGDP phosphatase activity"/>
    <property type="evidence" value="ECO:0007669"/>
    <property type="project" value="TreeGrafter"/>
</dbReference>
<dbReference type="GO" id="GO:0044716">
    <property type="term" value="F:8-oxo-GDP phosphatase activity"/>
    <property type="evidence" value="ECO:0007669"/>
    <property type="project" value="TreeGrafter"/>
</dbReference>
<dbReference type="PROSITE" id="PS00893">
    <property type="entry name" value="NUDIX_BOX"/>
    <property type="match status" value="1"/>
</dbReference>
<dbReference type="PROSITE" id="PS51462">
    <property type="entry name" value="NUDIX"/>
    <property type="match status" value="1"/>
</dbReference>
<comment type="cofactor">
    <cofactor evidence="1">
        <name>Mg(2+)</name>
        <dbReference type="ChEBI" id="CHEBI:18420"/>
    </cofactor>
</comment>
<dbReference type="AlphaFoldDB" id="A0A2N3V1Q9"/>
<gene>
    <name evidence="19" type="ORF">BD749_0498</name>
</gene>
<feature type="domain" description="Nudix hydrolase" evidence="18">
    <location>
        <begin position="1"/>
        <end position="127"/>
    </location>
</feature>
<evidence type="ECO:0000256" key="15">
    <source>
        <dbReference type="ARBA" id="ARBA00041979"/>
    </source>
</evidence>
<dbReference type="InterPro" id="IPR047127">
    <property type="entry name" value="MutT-like"/>
</dbReference>
<proteinExistence type="inferred from homology"/>
<dbReference type="PANTHER" id="PTHR47707">
    <property type="entry name" value="8-OXO-DGTP DIPHOSPHATASE"/>
    <property type="match status" value="1"/>
</dbReference>
<name>A0A2N3V1Q9_9BACT</name>
<dbReference type="Gene3D" id="3.90.79.10">
    <property type="entry name" value="Nucleoside Triphosphate Pyrophosphohydrolase"/>
    <property type="match status" value="1"/>
</dbReference>
<keyword evidence="7 17" id="KW-0378">Hydrolase</keyword>
<evidence type="ECO:0000256" key="17">
    <source>
        <dbReference type="RuleBase" id="RU003476"/>
    </source>
</evidence>
<dbReference type="InterPro" id="IPR000086">
    <property type="entry name" value="NUDIX_hydrolase_dom"/>
</dbReference>
<evidence type="ECO:0000256" key="16">
    <source>
        <dbReference type="ARBA" id="ARBA00042798"/>
    </source>
</evidence>
<sequence length="136" mass="15475">MMTKVTCALIEQYGRVLITQRSEAMPLALLWEFPGGKVEEGETEEACLVREIQEELNLNITPTKRLTPVVQTYGDKTIELIPFLCQYNGGTISLAEHRSYQWVFPQDLPHFDWCPADIPIMQEFIALMGGRTSQTP</sequence>
<dbReference type="InterPro" id="IPR020476">
    <property type="entry name" value="Nudix_hydrolase"/>
</dbReference>
<comment type="caution">
    <text evidence="19">The sequence shown here is derived from an EMBL/GenBank/DDBJ whole genome shotgun (WGS) entry which is preliminary data.</text>
</comment>
<dbReference type="GO" id="GO:0046872">
    <property type="term" value="F:metal ion binding"/>
    <property type="evidence" value="ECO:0007669"/>
    <property type="project" value="UniProtKB-KW"/>
</dbReference>
<evidence type="ECO:0000256" key="3">
    <source>
        <dbReference type="ARBA" id="ARBA00022457"/>
    </source>
</evidence>
<evidence type="ECO:0000256" key="5">
    <source>
        <dbReference type="ARBA" id="ARBA00022723"/>
    </source>
</evidence>
<evidence type="ECO:0000259" key="18">
    <source>
        <dbReference type="PROSITE" id="PS51462"/>
    </source>
</evidence>
<evidence type="ECO:0000313" key="20">
    <source>
        <dbReference type="Proteomes" id="UP000233782"/>
    </source>
</evidence>